<dbReference type="SMART" id="SM00155">
    <property type="entry name" value="PLDc"/>
    <property type="match status" value="2"/>
</dbReference>
<name>A0ABY5PIG6_9ACTN</name>
<evidence type="ECO:0000313" key="2">
    <source>
        <dbReference type="EMBL" id="UUY04478.1"/>
    </source>
</evidence>
<dbReference type="CDD" id="cd09110">
    <property type="entry name" value="PLDc_CLS_1"/>
    <property type="match status" value="1"/>
</dbReference>
<dbReference type="PANTHER" id="PTHR21248:SF22">
    <property type="entry name" value="PHOSPHOLIPASE D"/>
    <property type="match status" value="1"/>
</dbReference>
<dbReference type="Pfam" id="PF13091">
    <property type="entry name" value="PLDc_2"/>
    <property type="match status" value="2"/>
</dbReference>
<protein>
    <submittedName>
        <fullName evidence="2">Phospholipase D-like domain-containing protein</fullName>
    </submittedName>
</protein>
<proteinExistence type="predicted"/>
<dbReference type="EMBL" id="CP088295">
    <property type="protein sequence ID" value="UUY04478.1"/>
    <property type="molecule type" value="Genomic_DNA"/>
</dbReference>
<dbReference type="Proteomes" id="UP001058860">
    <property type="component" value="Chromosome"/>
</dbReference>
<organism evidence="2 3">
    <name type="scientific">Svornostia abyssi</name>
    <dbReference type="NCBI Taxonomy" id="2898438"/>
    <lineage>
        <taxon>Bacteria</taxon>
        <taxon>Bacillati</taxon>
        <taxon>Actinomycetota</taxon>
        <taxon>Thermoleophilia</taxon>
        <taxon>Solirubrobacterales</taxon>
        <taxon>Baekduiaceae</taxon>
        <taxon>Svornostia</taxon>
    </lineage>
</organism>
<dbReference type="InterPro" id="IPR025202">
    <property type="entry name" value="PLD-like_dom"/>
</dbReference>
<dbReference type="InterPro" id="IPR001736">
    <property type="entry name" value="PLipase_D/transphosphatidylase"/>
</dbReference>
<feature type="domain" description="PLD phosphodiesterase" evidence="1">
    <location>
        <begin position="340"/>
        <end position="367"/>
    </location>
</feature>
<reference evidence="3" key="1">
    <citation type="submission" date="2021-11" db="EMBL/GenBank/DDBJ databases">
        <title>Cultivation dependent microbiological survey of springs from the worlds oldest radium mine currently devoted to the extraction of radon-saturated water.</title>
        <authorList>
            <person name="Kapinusova G."/>
            <person name="Smrhova T."/>
            <person name="Strejcek M."/>
            <person name="Suman J."/>
            <person name="Jani K."/>
            <person name="Pajer P."/>
            <person name="Uhlik O."/>
        </authorList>
    </citation>
    <scope>NUCLEOTIDE SEQUENCE [LARGE SCALE GENOMIC DNA]</scope>
    <source>
        <strain evidence="3">J379</strain>
    </source>
</reference>
<dbReference type="CDD" id="cd09159">
    <property type="entry name" value="PLDc_ybhO_like_2"/>
    <property type="match status" value="1"/>
</dbReference>
<dbReference type="SUPFAM" id="SSF56024">
    <property type="entry name" value="Phospholipase D/nuclease"/>
    <property type="match status" value="2"/>
</dbReference>
<dbReference type="PROSITE" id="PS50035">
    <property type="entry name" value="PLD"/>
    <property type="match status" value="1"/>
</dbReference>
<dbReference type="PANTHER" id="PTHR21248">
    <property type="entry name" value="CARDIOLIPIN SYNTHASE"/>
    <property type="match status" value="1"/>
</dbReference>
<dbReference type="Gene3D" id="3.30.870.10">
    <property type="entry name" value="Endonuclease Chain A"/>
    <property type="match status" value="2"/>
</dbReference>
<keyword evidence="3" id="KW-1185">Reference proteome</keyword>
<sequence>MSRAAWAWPAGLAAAGVAWYGAESLRHRREQGDGYELHPGQPAVGDREFLYAAEALTAAPISHGNEIDLLVNGDAIFPVFLETIRGAQQTVNLLTYVYWKGDIAREVADALCERARAGVEVNVLLDAVGTAKMELQIIADMRSAGVTVARFRPPKPYAMKRLNHRTHRKLLIADGVVGMTGGVGIAEEWTGDAQDPDHWRDTHVRVRGPVVRGLQGAFAENWLEATGDVLVGDGHLPHLEEIDGGGPMQVVRSSAGVGDTNAEALFFLAIACARERLHLTAAYFAPRPAFVQALCDAAARGVDVRVLVPGPHIDKEIVRVAGRAVYEELLDCGVRVFEYQPTMLHAKSLSIDDTWGAVGSVNFDNRSFALNDETTLCVQSQRFAAALDAQFARDLEVSEEIHPGRWADRSAGHRLREAAARLARREL</sequence>
<accession>A0ABY5PIG6</accession>
<gene>
    <name evidence="2" type="ORF">LRS13_02785</name>
</gene>
<evidence type="ECO:0000313" key="3">
    <source>
        <dbReference type="Proteomes" id="UP001058860"/>
    </source>
</evidence>
<dbReference type="RefSeq" id="WP_353864960.1">
    <property type="nucleotide sequence ID" value="NZ_CP088295.1"/>
</dbReference>
<evidence type="ECO:0000259" key="1">
    <source>
        <dbReference type="PROSITE" id="PS50035"/>
    </source>
</evidence>